<keyword evidence="1" id="KW-0175">Coiled coil</keyword>
<protein>
    <submittedName>
        <fullName evidence="2">Uncharacterized protein</fullName>
    </submittedName>
</protein>
<dbReference type="AlphaFoldDB" id="A0A1J6IW12"/>
<gene>
    <name evidence="2" type="ORF">A4A49_57088</name>
</gene>
<comment type="caution">
    <text evidence="2">The sequence shown here is derived from an EMBL/GenBank/DDBJ whole genome shotgun (WGS) entry which is preliminary data.</text>
</comment>
<sequence length="90" mass="10599">ENKEIEVLRQREEMQKQQIEMWKQQAVEMEQVLKDLDGDLEKQFIECYCQGLDEGGKLAMVYLVKNRQKIDEAIRAAKRLRGDEEPSSVN</sequence>
<dbReference type="Gramene" id="OIT08946">
    <property type="protein sequence ID" value="OIT08946"/>
    <property type="gene ID" value="A4A49_57088"/>
</dbReference>
<accession>A0A1J6IW12</accession>
<feature type="coiled-coil region" evidence="1">
    <location>
        <begin position="5"/>
        <end position="39"/>
    </location>
</feature>
<evidence type="ECO:0000313" key="3">
    <source>
        <dbReference type="Proteomes" id="UP000187609"/>
    </source>
</evidence>
<feature type="non-terminal residue" evidence="2">
    <location>
        <position position="1"/>
    </location>
</feature>
<keyword evidence="3" id="KW-1185">Reference proteome</keyword>
<proteinExistence type="predicted"/>
<dbReference type="SMR" id="A0A1J6IW12"/>
<dbReference type="Proteomes" id="UP000187609">
    <property type="component" value="Unassembled WGS sequence"/>
</dbReference>
<name>A0A1J6IW12_NICAT</name>
<evidence type="ECO:0000313" key="2">
    <source>
        <dbReference type="EMBL" id="OIT08946.1"/>
    </source>
</evidence>
<reference evidence="2" key="1">
    <citation type="submission" date="2016-11" db="EMBL/GenBank/DDBJ databases">
        <title>The genome of Nicotiana attenuata.</title>
        <authorList>
            <person name="Xu S."/>
            <person name="Brockmoeller T."/>
            <person name="Gaquerel E."/>
            <person name="Navarro A."/>
            <person name="Kuhl H."/>
            <person name="Gase K."/>
            <person name="Ling Z."/>
            <person name="Zhou W."/>
            <person name="Kreitzer C."/>
            <person name="Stanke M."/>
            <person name="Tang H."/>
            <person name="Lyons E."/>
            <person name="Pandey P."/>
            <person name="Pandey S.P."/>
            <person name="Timmermann B."/>
            <person name="Baldwin I.T."/>
        </authorList>
    </citation>
    <scope>NUCLEOTIDE SEQUENCE [LARGE SCALE GENOMIC DNA]</scope>
    <source>
        <strain evidence="2">UT</strain>
    </source>
</reference>
<dbReference type="EMBL" id="MJEQ01024543">
    <property type="protein sequence ID" value="OIT08946.1"/>
    <property type="molecule type" value="Genomic_DNA"/>
</dbReference>
<organism evidence="2 3">
    <name type="scientific">Nicotiana attenuata</name>
    <name type="common">Coyote tobacco</name>
    <dbReference type="NCBI Taxonomy" id="49451"/>
    <lineage>
        <taxon>Eukaryota</taxon>
        <taxon>Viridiplantae</taxon>
        <taxon>Streptophyta</taxon>
        <taxon>Embryophyta</taxon>
        <taxon>Tracheophyta</taxon>
        <taxon>Spermatophyta</taxon>
        <taxon>Magnoliopsida</taxon>
        <taxon>eudicotyledons</taxon>
        <taxon>Gunneridae</taxon>
        <taxon>Pentapetalae</taxon>
        <taxon>asterids</taxon>
        <taxon>lamiids</taxon>
        <taxon>Solanales</taxon>
        <taxon>Solanaceae</taxon>
        <taxon>Nicotianoideae</taxon>
        <taxon>Nicotianeae</taxon>
        <taxon>Nicotiana</taxon>
    </lineage>
</organism>
<evidence type="ECO:0000256" key="1">
    <source>
        <dbReference type="SAM" id="Coils"/>
    </source>
</evidence>